<dbReference type="Proteomes" id="UP000308600">
    <property type="component" value="Unassembled WGS sequence"/>
</dbReference>
<evidence type="ECO:0000313" key="1">
    <source>
        <dbReference type="EMBL" id="TFK64474.1"/>
    </source>
</evidence>
<gene>
    <name evidence="1" type="ORF">BDN72DRAFT_846577</name>
</gene>
<evidence type="ECO:0000313" key="2">
    <source>
        <dbReference type="Proteomes" id="UP000308600"/>
    </source>
</evidence>
<dbReference type="EMBL" id="ML208473">
    <property type="protein sequence ID" value="TFK64474.1"/>
    <property type="molecule type" value="Genomic_DNA"/>
</dbReference>
<sequence length="468" mass="49880">MSPFTRLLALVSLVATVSGVALTQRDPSFVPPALLSTSDPSAVAAAVNPVPIDLSTANPTDINAITAAIQQASTSKRDLSLDRRLTGYTQVFDGTGTDPSDRDASVAGKDYKSVKTFPTYDVDGCEQFCQTHPGCVFVNLYYIFNANASAPGSPEIRCASYTDVHSSVDKTNFGGQQLLSPPAGKTYIQQSTGYTIDSLAPLANPPLPEGYKLVFGPVPGANVAPGFLASQVLGSYDVQACANLCNAQTPDPNGGVCLYFNIFRALTGTFGTPVYTCSLYYLPTDASTATLTSEPDVTIGFSRGYSRISVLIDGGFEGYSPDPAGDFLFFTEKYGNWTSTQYGSGNAQFFDYAPYARSGHSVALLGNGYDFDTDTGTITPTNPLNTVAGKQYVIAFFQSSSYSGPDYETNSLVEVIWNGVTVFSVAPGYETWTLYTVTVTAQGNDVIEFTGGHAPSWDFLDDIYVFLA</sequence>
<proteinExistence type="predicted"/>
<keyword evidence="2" id="KW-1185">Reference proteome</keyword>
<protein>
    <submittedName>
        <fullName evidence="1">Uncharacterized protein</fullName>
    </submittedName>
</protein>
<organism evidence="1 2">
    <name type="scientific">Pluteus cervinus</name>
    <dbReference type="NCBI Taxonomy" id="181527"/>
    <lineage>
        <taxon>Eukaryota</taxon>
        <taxon>Fungi</taxon>
        <taxon>Dikarya</taxon>
        <taxon>Basidiomycota</taxon>
        <taxon>Agaricomycotina</taxon>
        <taxon>Agaricomycetes</taxon>
        <taxon>Agaricomycetidae</taxon>
        <taxon>Agaricales</taxon>
        <taxon>Pluteineae</taxon>
        <taxon>Pluteaceae</taxon>
        <taxon>Pluteus</taxon>
    </lineage>
</organism>
<reference evidence="1 2" key="1">
    <citation type="journal article" date="2019" name="Nat. Ecol. Evol.">
        <title>Megaphylogeny resolves global patterns of mushroom evolution.</title>
        <authorList>
            <person name="Varga T."/>
            <person name="Krizsan K."/>
            <person name="Foldi C."/>
            <person name="Dima B."/>
            <person name="Sanchez-Garcia M."/>
            <person name="Sanchez-Ramirez S."/>
            <person name="Szollosi G.J."/>
            <person name="Szarkandi J.G."/>
            <person name="Papp V."/>
            <person name="Albert L."/>
            <person name="Andreopoulos W."/>
            <person name="Angelini C."/>
            <person name="Antonin V."/>
            <person name="Barry K.W."/>
            <person name="Bougher N.L."/>
            <person name="Buchanan P."/>
            <person name="Buyck B."/>
            <person name="Bense V."/>
            <person name="Catcheside P."/>
            <person name="Chovatia M."/>
            <person name="Cooper J."/>
            <person name="Damon W."/>
            <person name="Desjardin D."/>
            <person name="Finy P."/>
            <person name="Geml J."/>
            <person name="Haridas S."/>
            <person name="Hughes K."/>
            <person name="Justo A."/>
            <person name="Karasinski D."/>
            <person name="Kautmanova I."/>
            <person name="Kiss B."/>
            <person name="Kocsube S."/>
            <person name="Kotiranta H."/>
            <person name="LaButti K.M."/>
            <person name="Lechner B.E."/>
            <person name="Liimatainen K."/>
            <person name="Lipzen A."/>
            <person name="Lukacs Z."/>
            <person name="Mihaltcheva S."/>
            <person name="Morgado L.N."/>
            <person name="Niskanen T."/>
            <person name="Noordeloos M.E."/>
            <person name="Ohm R.A."/>
            <person name="Ortiz-Santana B."/>
            <person name="Ovrebo C."/>
            <person name="Racz N."/>
            <person name="Riley R."/>
            <person name="Savchenko A."/>
            <person name="Shiryaev A."/>
            <person name="Soop K."/>
            <person name="Spirin V."/>
            <person name="Szebenyi C."/>
            <person name="Tomsovsky M."/>
            <person name="Tulloss R.E."/>
            <person name="Uehling J."/>
            <person name="Grigoriev I.V."/>
            <person name="Vagvolgyi C."/>
            <person name="Papp T."/>
            <person name="Martin F.M."/>
            <person name="Miettinen O."/>
            <person name="Hibbett D.S."/>
            <person name="Nagy L.G."/>
        </authorList>
    </citation>
    <scope>NUCLEOTIDE SEQUENCE [LARGE SCALE GENOMIC DNA]</scope>
    <source>
        <strain evidence="1 2">NL-1719</strain>
    </source>
</reference>
<name>A0ACD3AGR4_9AGAR</name>
<accession>A0ACD3AGR4</accession>